<keyword evidence="5" id="KW-1185">Reference proteome</keyword>
<organism evidence="4 5">
    <name type="scientific">Jiangella aurantiaca</name>
    <dbReference type="NCBI Taxonomy" id="2530373"/>
    <lineage>
        <taxon>Bacteria</taxon>
        <taxon>Bacillati</taxon>
        <taxon>Actinomycetota</taxon>
        <taxon>Actinomycetes</taxon>
        <taxon>Jiangellales</taxon>
        <taxon>Jiangellaceae</taxon>
        <taxon>Jiangella</taxon>
    </lineage>
</organism>
<dbReference type="OrthoDB" id="157302at2"/>
<dbReference type="SUPFAM" id="SSF50475">
    <property type="entry name" value="FMN-binding split barrel"/>
    <property type="match status" value="1"/>
</dbReference>
<evidence type="ECO:0000313" key="5">
    <source>
        <dbReference type="Proteomes" id="UP000295217"/>
    </source>
</evidence>
<proteinExistence type="predicted"/>
<keyword evidence="1" id="KW-0560">Oxidoreductase</keyword>
<dbReference type="GO" id="GO:0070967">
    <property type="term" value="F:coenzyme F420 binding"/>
    <property type="evidence" value="ECO:0007669"/>
    <property type="project" value="TreeGrafter"/>
</dbReference>
<name>A0A4R5AG54_9ACTN</name>
<feature type="domain" description="Pyridoxamine 5'-phosphate oxidase N-terminal" evidence="3">
    <location>
        <begin position="82"/>
        <end position="175"/>
    </location>
</feature>
<dbReference type="InterPro" id="IPR052019">
    <property type="entry name" value="F420H2_bilvrd_red/Heme_oxyg"/>
</dbReference>
<dbReference type="PANTHER" id="PTHR35176:SF4">
    <property type="entry name" value="PYRIDOXAMINE 5'-PHOSPHATE OXIDASE-RELATED FMN-BINDING"/>
    <property type="match status" value="1"/>
</dbReference>
<dbReference type="Pfam" id="PF01243">
    <property type="entry name" value="PNPOx_N"/>
    <property type="match status" value="1"/>
</dbReference>
<sequence>MGRRPTAREEAQPGATRGSRVRHHPLDRRRDPPRPVRCAAAGPLSAPTLSVPGATMTGMTDEPETSSMVSDGSATTPWADAVAALAAADTYWLSTVRPDGRPHVVPILGVVVDGVFHFAAWPGSVAGHNLATDPRCVVAVNAGGIDLAVEGRAVPVRAEPVLQAAAARYLEQYDWPVEIRDGAYHAEGAPTAGPGPYNLYAVTPSTAFGYGSGSGEDYNPTRWRFGRR</sequence>
<dbReference type="GO" id="GO:0005829">
    <property type="term" value="C:cytosol"/>
    <property type="evidence" value="ECO:0007669"/>
    <property type="project" value="TreeGrafter"/>
</dbReference>
<gene>
    <name evidence="4" type="ORF">E1262_05490</name>
</gene>
<feature type="compositionally biased region" description="Basic and acidic residues" evidence="2">
    <location>
        <begin position="1"/>
        <end position="11"/>
    </location>
</feature>
<dbReference type="Proteomes" id="UP000295217">
    <property type="component" value="Unassembled WGS sequence"/>
</dbReference>
<evidence type="ECO:0000259" key="3">
    <source>
        <dbReference type="Pfam" id="PF01243"/>
    </source>
</evidence>
<feature type="region of interest" description="Disordered" evidence="2">
    <location>
        <begin position="1"/>
        <end position="74"/>
    </location>
</feature>
<dbReference type="Gene3D" id="2.30.110.10">
    <property type="entry name" value="Electron Transport, Fmn-binding Protein, Chain A"/>
    <property type="match status" value="1"/>
</dbReference>
<dbReference type="GO" id="GO:0016627">
    <property type="term" value="F:oxidoreductase activity, acting on the CH-CH group of donors"/>
    <property type="evidence" value="ECO:0007669"/>
    <property type="project" value="TreeGrafter"/>
</dbReference>
<evidence type="ECO:0000256" key="1">
    <source>
        <dbReference type="ARBA" id="ARBA00023002"/>
    </source>
</evidence>
<reference evidence="4 5" key="1">
    <citation type="submission" date="2019-02" db="EMBL/GenBank/DDBJ databases">
        <title>Draft genome sequences of novel Actinobacteria.</title>
        <authorList>
            <person name="Sahin N."/>
            <person name="Ay H."/>
            <person name="Saygin H."/>
        </authorList>
    </citation>
    <scope>NUCLEOTIDE SEQUENCE [LARGE SCALE GENOMIC DNA]</scope>
    <source>
        <strain evidence="4 5">8K307</strain>
    </source>
</reference>
<accession>A0A4R5AG54</accession>
<dbReference type="InterPro" id="IPR012349">
    <property type="entry name" value="Split_barrel_FMN-bd"/>
</dbReference>
<dbReference type="EMBL" id="SMLB01000005">
    <property type="protein sequence ID" value="TDD71598.1"/>
    <property type="molecule type" value="Genomic_DNA"/>
</dbReference>
<dbReference type="AlphaFoldDB" id="A0A4R5AG54"/>
<evidence type="ECO:0000313" key="4">
    <source>
        <dbReference type="EMBL" id="TDD71598.1"/>
    </source>
</evidence>
<evidence type="ECO:0000256" key="2">
    <source>
        <dbReference type="SAM" id="MobiDB-lite"/>
    </source>
</evidence>
<comment type="caution">
    <text evidence="4">The sequence shown here is derived from an EMBL/GenBank/DDBJ whole genome shotgun (WGS) entry which is preliminary data.</text>
</comment>
<dbReference type="InterPro" id="IPR011576">
    <property type="entry name" value="Pyridox_Oxase_N"/>
</dbReference>
<dbReference type="PANTHER" id="PTHR35176">
    <property type="entry name" value="HEME OXYGENASE HI_0854-RELATED"/>
    <property type="match status" value="1"/>
</dbReference>
<protein>
    <submittedName>
        <fullName evidence="4">Pyridoxamine 5'-phosphate oxidase family protein</fullName>
    </submittedName>
</protein>